<dbReference type="EMBL" id="ANAH02000004">
    <property type="protein sequence ID" value="EPX64344.1"/>
    <property type="molecule type" value="Genomic_DNA"/>
</dbReference>
<dbReference type="GO" id="GO:0005524">
    <property type="term" value="F:ATP binding"/>
    <property type="evidence" value="ECO:0007669"/>
    <property type="project" value="InterPro"/>
</dbReference>
<evidence type="ECO:0000313" key="3">
    <source>
        <dbReference type="EMBL" id="EPX64344.1"/>
    </source>
</evidence>
<evidence type="ECO:0000259" key="2">
    <source>
        <dbReference type="Pfam" id="PF13304"/>
    </source>
</evidence>
<dbReference type="RefSeq" id="WP_002628442.1">
    <property type="nucleotide sequence ID" value="NZ_ANAH02000004.1"/>
</dbReference>
<evidence type="ECO:0000259" key="1">
    <source>
        <dbReference type="Pfam" id="PF13175"/>
    </source>
</evidence>
<gene>
    <name evidence="3" type="ORF">D187_005478</name>
</gene>
<keyword evidence="4" id="KW-1185">Reference proteome</keyword>
<dbReference type="Pfam" id="PF13304">
    <property type="entry name" value="AAA_21"/>
    <property type="match status" value="1"/>
</dbReference>
<dbReference type="GO" id="GO:0000731">
    <property type="term" value="P:DNA synthesis involved in DNA repair"/>
    <property type="evidence" value="ECO:0007669"/>
    <property type="project" value="TreeGrafter"/>
</dbReference>
<feature type="domain" description="Endonuclease GajA/Old nuclease/RecF-like AAA" evidence="1">
    <location>
        <begin position="9"/>
        <end position="53"/>
    </location>
</feature>
<dbReference type="AlphaFoldDB" id="S9QSQ8"/>
<evidence type="ECO:0008006" key="5">
    <source>
        <dbReference type="Google" id="ProtNLM"/>
    </source>
</evidence>
<dbReference type="Pfam" id="PF13175">
    <property type="entry name" value="AAA_15"/>
    <property type="match status" value="1"/>
</dbReference>
<dbReference type="GO" id="GO:0016887">
    <property type="term" value="F:ATP hydrolysis activity"/>
    <property type="evidence" value="ECO:0007669"/>
    <property type="project" value="InterPro"/>
</dbReference>
<name>S9QSQ8_CYSF2</name>
<dbReference type="Proteomes" id="UP000011682">
    <property type="component" value="Unassembled WGS sequence"/>
</dbReference>
<sequence length="419" mass="45453">MSDPARVHIEELRVSGYRAFENARLRFDDLTILVGRNGAGKSTLLDALEFVRDALSDSLVNALERRGGIQALLHQGTRDAKELSVAIRLRLSSRYLAEVWTRTGLGAHPGTLKEGALVTYGFRIAPTRGGLGFEVKKEVARADSSEQGFTRTARGSWRFDDRGLPRGARATSRDALALPLAAEHEALYRALLDALKASVRVYSLSPSAIRAEPPLGGASILSRSGSNAGDVLHHLERGKGDIDWINRHLGAITPGIVRVRADTAAGRRLIRFHQRYNKSKTAGVVFDVGDMSDGTLRCLAILLALRQKPSPALVCIEEIEDSVHPAALGVLLDAIEASTNRCQVLLTSHSPEALSHPAVTADRVRVVEWREGTSQIFPLSPGAREMSLPPRSVGKLLRTNALFTAEGSDRVEGDFFTAP</sequence>
<reference evidence="3" key="1">
    <citation type="submission" date="2013-05" db="EMBL/GenBank/DDBJ databases">
        <title>Genome assembly of Cystobacter fuscus DSM 2262.</title>
        <authorList>
            <person name="Sharma G."/>
            <person name="Khatri I."/>
            <person name="Kaur C."/>
            <person name="Mayilraj S."/>
            <person name="Subramanian S."/>
        </authorList>
    </citation>
    <scope>NUCLEOTIDE SEQUENCE [LARGE SCALE GENOMIC DNA]</scope>
    <source>
        <strain evidence="3">DSM 2262</strain>
    </source>
</reference>
<dbReference type="InterPro" id="IPR003959">
    <property type="entry name" value="ATPase_AAA_core"/>
</dbReference>
<dbReference type="InterPro" id="IPR027417">
    <property type="entry name" value="P-loop_NTPase"/>
</dbReference>
<accession>S9QSQ8</accession>
<feature type="domain" description="ATPase AAA-type core" evidence="2">
    <location>
        <begin position="124"/>
        <end position="354"/>
    </location>
</feature>
<dbReference type="InterPro" id="IPR014555">
    <property type="entry name" value="RecF-like"/>
</dbReference>
<evidence type="ECO:0000313" key="4">
    <source>
        <dbReference type="Proteomes" id="UP000011682"/>
    </source>
</evidence>
<dbReference type="Gene3D" id="3.40.50.300">
    <property type="entry name" value="P-loop containing nucleotide triphosphate hydrolases"/>
    <property type="match status" value="2"/>
</dbReference>
<dbReference type="OrthoDB" id="127554at2"/>
<dbReference type="SUPFAM" id="SSF52540">
    <property type="entry name" value="P-loop containing nucleoside triphosphate hydrolases"/>
    <property type="match status" value="1"/>
</dbReference>
<comment type="caution">
    <text evidence="3">The sequence shown here is derived from an EMBL/GenBank/DDBJ whole genome shotgun (WGS) entry which is preliminary data.</text>
</comment>
<dbReference type="eggNOG" id="COG4637">
    <property type="taxonomic scope" value="Bacteria"/>
</dbReference>
<dbReference type="InterPro" id="IPR041685">
    <property type="entry name" value="AAA_GajA/Old/RecF-like"/>
</dbReference>
<dbReference type="GO" id="GO:0006302">
    <property type="term" value="P:double-strand break repair"/>
    <property type="evidence" value="ECO:0007669"/>
    <property type="project" value="TreeGrafter"/>
</dbReference>
<dbReference type="PIRSF" id="PIRSF029347">
    <property type="entry name" value="RecF"/>
    <property type="match status" value="1"/>
</dbReference>
<dbReference type="PANTHER" id="PTHR32182">
    <property type="entry name" value="DNA REPLICATION AND REPAIR PROTEIN RECF"/>
    <property type="match status" value="1"/>
</dbReference>
<proteinExistence type="predicted"/>
<organism evidence="3 4">
    <name type="scientific">Cystobacter fuscus (strain ATCC 25194 / DSM 2262 / NBRC 100088 / M29)</name>
    <dbReference type="NCBI Taxonomy" id="1242864"/>
    <lineage>
        <taxon>Bacteria</taxon>
        <taxon>Pseudomonadati</taxon>
        <taxon>Myxococcota</taxon>
        <taxon>Myxococcia</taxon>
        <taxon>Myxococcales</taxon>
        <taxon>Cystobacterineae</taxon>
        <taxon>Archangiaceae</taxon>
        <taxon>Cystobacter</taxon>
    </lineage>
</organism>
<protein>
    <recommendedName>
        <fullName evidence="5">ATPase AAA-type core domain-containing protein</fullName>
    </recommendedName>
</protein>
<dbReference type="PANTHER" id="PTHR32182:SF25">
    <property type="entry name" value="SLR1056 PROTEIN"/>
    <property type="match status" value="1"/>
</dbReference>